<sequence length="48" mass="4840">MRVGCTTIGHLASEISPPSGPRPWCVSGPIGVGGPVACRSLPRVAQIA</sequence>
<dbReference type="AlphaFoldDB" id="A0A9P7R7V8"/>
<dbReference type="EMBL" id="JAESDN010000004">
    <property type="protein sequence ID" value="KAG7051195.1"/>
    <property type="molecule type" value="Genomic_DNA"/>
</dbReference>
<comment type="caution">
    <text evidence="1">The sequence shown here is derived from an EMBL/GenBank/DDBJ whole genome shotgun (WGS) entry which is preliminary data.</text>
</comment>
<evidence type="ECO:0000313" key="1">
    <source>
        <dbReference type="EMBL" id="KAG7051195.1"/>
    </source>
</evidence>
<reference evidence="1" key="1">
    <citation type="submission" date="2021-05" db="EMBL/GenBank/DDBJ databases">
        <title>Comparative genomics of three Colletotrichum scovillei strains and genetic complementation revealed genes involved fungal growth and virulence on chili pepper.</title>
        <authorList>
            <person name="Hsieh D.-K."/>
            <person name="Chuang S.-C."/>
            <person name="Chen C.-Y."/>
            <person name="Chao Y.-T."/>
            <person name="Lu M.-Y.J."/>
            <person name="Lee M.-H."/>
            <person name="Shih M.-C."/>
        </authorList>
    </citation>
    <scope>NUCLEOTIDE SEQUENCE</scope>
    <source>
        <strain evidence="1">Coll-153</strain>
    </source>
</reference>
<accession>A0A9P7R7V8</accession>
<dbReference type="Proteomes" id="UP000699042">
    <property type="component" value="Unassembled WGS sequence"/>
</dbReference>
<evidence type="ECO:0000313" key="2">
    <source>
        <dbReference type="Proteomes" id="UP000699042"/>
    </source>
</evidence>
<gene>
    <name evidence="1" type="ORF">JMJ77_001821</name>
</gene>
<protein>
    <submittedName>
        <fullName evidence="1">Uncharacterized protein</fullName>
    </submittedName>
</protein>
<proteinExistence type="predicted"/>
<organism evidence="1 2">
    <name type="scientific">Colletotrichum scovillei</name>
    <dbReference type="NCBI Taxonomy" id="1209932"/>
    <lineage>
        <taxon>Eukaryota</taxon>
        <taxon>Fungi</taxon>
        <taxon>Dikarya</taxon>
        <taxon>Ascomycota</taxon>
        <taxon>Pezizomycotina</taxon>
        <taxon>Sordariomycetes</taxon>
        <taxon>Hypocreomycetidae</taxon>
        <taxon>Glomerellales</taxon>
        <taxon>Glomerellaceae</taxon>
        <taxon>Colletotrichum</taxon>
        <taxon>Colletotrichum acutatum species complex</taxon>
    </lineage>
</organism>
<name>A0A9P7R7V8_9PEZI</name>
<keyword evidence="2" id="KW-1185">Reference proteome</keyword>